<dbReference type="Proteomes" id="UP000294114">
    <property type="component" value="Unassembled WGS sequence"/>
</dbReference>
<dbReference type="RefSeq" id="WP_165439955.1">
    <property type="nucleotide sequence ID" value="NZ_SHLD01000001.1"/>
</dbReference>
<evidence type="ECO:0000313" key="2">
    <source>
        <dbReference type="Proteomes" id="UP000294114"/>
    </source>
</evidence>
<dbReference type="EMBL" id="SHLD01000001">
    <property type="protein sequence ID" value="RZU74950.1"/>
    <property type="molecule type" value="Genomic_DNA"/>
</dbReference>
<accession>A0A4Q8BB02</accession>
<organism evidence="1 2">
    <name type="scientific">Micromonospora kangleipakensis</name>
    <dbReference type="NCBI Taxonomy" id="1077942"/>
    <lineage>
        <taxon>Bacteria</taxon>
        <taxon>Bacillati</taxon>
        <taxon>Actinomycetota</taxon>
        <taxon>Actinomycetes</taxon>
        <taxon>Micromonosporales</taxon>
        <taxon>Micromonosporaceae</taxon>
        <taxon>Micromonospora</taxon>
    </lineage>
</organism>
<name>A0A4Q8BB02_9ACTN</name>
<comment type="caution">
    <text evidence="1">The sequence shown here is derived from an EMBL/GenBank/DDBJ whole genome shotgun (WGS) entry which is preliminary data.</text>
</comment>
<reference evidence="1 2" key="1">
    <citation type="submission" date="2019-02" db="EMBL/GenBank/DDBJ databases">
        <title>Sequencing the genomes of 1000 actinobacteria strains.</title>
        <authorList>
            <person name="Klenk H.-P."/>
        </authorList>
    </citation>
    <scope>NUCLEOTIDE SEQUENCE [LARGE SCALE GENOMIC DNA]</scope>
    <source>
        <strain evidence="1 2">DSM 45612</strain>
    </source>
</reference>
<protein>
    <submittedName>
        <fullName evidence="1">Uncharacterized protein</fullName>
    </submittedName>
</protein>
<proteinExistence type="predicted"/>
<dbReference type="AlphaFoldDB" id="A0A4Q8BB02"/>
<keyword evidence="2" id="KW-1185">Reference proteome</keyword>
<evidence type="ECO:0000313" key="1">
    <source>
        <dbReference type="EMBL" id="RZU74950.1"/>
    </source>
</evidence>
<sequence>MADVESGAQWATVHEENSAGGYRAIDQLARIAAGVDLGDLRDAVGWH</sequence>
<gene>
    <name evidence="1" type="ORF">EV384_3450</name>
</gene>